<dbReference type="RefSeq" id="WP_394472799.1">
    <property type="nucleotide sequence ID" value="NZ_JBIGHY010000011.1"/>
</dbReference>
<dbReference type="Gene3D" id="3.40.190.10">
    <property type="entry name" value="Periplasmic binding protein-like II"/>
    <property type="match status" value="2"/>
</dbReference>
<feature type="signal peptide" evidence="1">
    <location>
        <begin position="1"/>
        <end position="19"/>
    </location>
</feature>
<gene>
    <name evidence="2" type="ORF">ACG02S_22810</name>
</gene>
<protein>
    <submittedName>
        <fullName evidence="2">Substrate-binding periplasmic protein</fullName>
    </submittedName>
</protein>
<proteinExistence type="predicted"/>
<sequence length="221" mass="24642">MRRWTALLALAAGSAAAHARVPLCVTDFPPYVSAAAPDGGSITALARRAFESGGLGVQTLHVPWVRAFAMARNGECLLLSLWRNEERDTLFLYSLPVTRMELGLFVRADLDTPLPPDATVAYQRGSYLPAALADGRYQLYELVDPRPGLEMLRRRRVDAVMSERATFEHLLASQPRGADDVRWQAPAIEVKNSYIAISRHHPQAEAWLALLNREIRRSVRN</sequence>
<evidence type="ECO:0000256" key="1">
    <source>
        <dbReference type="SAM" id="SignalP"/>
    </source>
</evidence>
<evidence type="ECO:0000313" key="3">
    <source>
        <dbReference type="Proteomes" id="UP001606300"/>
    </source>
</evidence>
<organism evidence="2 3">
    <name type="scientific">Pelomonas dachongensis</name>
    <dbReference type="NCBI Taxonomy" id="3299029"/>
    <lineage>
        <taxon>Bacteria</taxon>
        <taxon>Pseudomonadati</taxon>
        <taxon>Pseudomonadota</taxon>
        <taxon>Betaproteobacteria</taxon>
        <taxon>Burkholderiales</taxon>
        <taxon>Sphaerotilaceae</taxon>
        <taxon>Roseateles</taxon>
    </lineage>
</organism>
<name>A0ABW7EVT1_9BURK</name>
<keyword evidence="1" id="KW-0732">Signal</keyword>
<reference evidence="2 3" key="1">
    <citation type="submission" date="2024-09" db="EMBL/GenBank/DDBJ databases">
        <title>Novel species of the genus Pelomonas and Roseateles isolated from streams.</title>
        <authorList>
            <person name="Lu H."/>
        </authorList>
    </citation>
    <scope>NUCLEOTIDE SEQUENCE [LARGE SCALE GENOMIC DNA]</scope>
    <source>
        <strain evidence="2 3">DC23W</strain>
    </source>
</reference>
<feature type="chain" id="PRO_5045970045" evidence="1">
    <location>
        <begin position="20"/>
        <end position="221"/>
    </location>
</feature>
<dbReference type="Proteomes" id="UP001606300">
    <property type="component" value="Unassembled WGS sequence"/>
</dbReference>
<evidence type="ECO:0000313" key="2">
    <source>
        <dbReference type="EMBL" id="MFG6416733.1"/>
    </source>
</evidence>
<dbReference type="SUPFAM" id="SSF53850">
    <property type="entry name" value="Periplasmic binding protein-like II"/>
    <property type="match status" value="1"/>
</dbReference>
<dbReference type="EMBL" id="JBIGHY010000011">
    <property type="protein sequence ID" value="MFG6416733.1"/>
    <property type="molecule type" value="Genomic_DNA"/>
</dbReference>
<keyword evidence="3" id="KW-1185">Reference proteome</keyword>
<accession>A0ABW7EVT1</accession>
<comment type="caution">
    <text evidence="2">The sequence shown here is derived from an EMBL/GenBank/DDBJ whole genome shotgun (WGS) entry which is preliminary data.</text>
</comment>